<keyword evidence="1" id="KW-0732">Signal</keyword>
<dbReference type="KEGG" id="spsr:EGC80_08430"/>
<comment type="similarity">
    <text evidence="4">Belongs to the glycosyl hydrolase 5 (cellulase A) family.</text>
</comment>
<dbReference type="SUPFAM" id="SSF51445">
    <property type="entry name" value="(Trans)glycosidases"/>
    <property type="match status" value="1"/>
</dbReference>
<dbReference type="EMBL" id="CP034073">
    <property type="protein sequence ID" value="AZG34947.1"/>
    <property type="molecule type" value="Genomic_DNA"/>
</dbReference>
<dbReference type="GO" id="GO:0008422">
    <property type="term" value="F:beta-glucosidase activity"/>
    <property type="evidence" value="ECO:0007669"/>
    <property type="project" value="TreeGrafter"/>
</dbReference>
<accession>A0A3N4E8K1</accession>
<organism evidence="7 9">
    <name type="scientific">Shewanella psychromarinicola</name>
    <dbReference type="NCBI Taxonomy" id="2487742"/>
    <lineage>
        <taxon>Bacteria</taxon>
        <taxon>Pseudomonadati</taxon>
        <taxon>Pseudomonadota</taxon>
        <taxon>Gammaproteobacteria</taxon>
        <taxon>Alteromonadales</taxon>
        <taxon>Shewanellaceae</taxon>
        <taxon>Shewanella</taxon>
    </lineage>
</organism>
<evidence type="ECO:0000256" key="4">
    <source>
        <dbReference type="RuleBase" id="RU361153"/>
    </source>
</evidence>
<dbReference type="InterPro" id="IPR001547">
    <property type="entry name" value="Glyco_hydro_5"/>
</dbReference>
<evidence type="ECO:0000313" key="8">
    <source>
        <dbReference type="Proteomes" id="UP000273778"/>
    </source>
</evidence>
<gene>
    <name evidence="7" type="ORF">EGC77_07915</name>
    <name evidence="6" type="ORF">EGC80_08430</name>
</gene>
<feature type="domain" description="Glycoside hydrolase family 5" evidence="5">
    <location>
        <begin position="143"/>
        <end position="427"/>
    </location>
</feature>
<dbReference type="OrthoDB" id="9800955at2"/>
<evidence type="ECO:0000259" key="5">
    <source>
        <dbReference type="Pfam" id="PF00150"/>
    </source>
</evidence>
<evidence type="ECO:0000256" key="2">
    <source>
        <dbReference type="ARBA" id="ARBA00022801"/>
    </source>
</evidence>
<dbReference type="GO" id="GO:0009251">
    <property type="term" value="P:glucan catabolic process"/>
    <property type="evidence" value="ECO:0007669"/>
    <property type="project" value="TreeGrafter"/>
</dbReference>
<evidence type="ECO:0000313" key="6">
    <source>
        <dbReference type="EMBL" id="AZG34947.1"/>
    </source>
</evidence>
<sequence length="453" mass="51429">MMARPRQTIVSLEETPNYHCCSCVVRKAFSCGLDDVTDEHVEHRREWVDSRIVKLATIFAIDIYACARLLIRKSVTPLLFATVIYNLLGCGSPNAIANATDNPVVLLDSYYSDLYAWNDQGGLEQTQLGRGINLGNYLEAPVEGEWSGGRVLIEDDLQRIAAAGFKTVRIPVRWSAHADLTFPYAINDTFMARVKEVVGWANNAHLKVILNVHHYTKMMHDPESQQAGHILRLQGIWQQMSEQFPLSEYGHDNLIFELLNEPNSSIDHSDWNNIIARLLTVIWGDMAAQQNDGTTQRTVMIGSANWSQPDDLAKLRLPSSVNARNTIITIHYYKPFHFTHQGAKWVNGADDWIGTRWLGTQSDQAPLIAMFDRVTRWNAHANRGFEIFIGEFGVYSRSVDPDQQKAWTAFIAREAEKRNMSWAYWEYASGFGAYDANKGQWRPKLIEALIPVQ</sequence>
<name>A0A3N4E8K1_9GAMM</name>
<dbReference type="Proteomes" id="UP000278855">
    <property type="component" value="Unassembled WGS sequence"/>
</dbReference>
<dbReference type="PANTHER" id="PTHR31297">
    <property type="entry name" value="GLUCAN ENDO-1,6-BETA-GLUCOSIDASE B"/>
    <property type="match status" value="1"/>
</dbReference>
<dbReference type="Gene3D" id="3.20.20.80">
    <property type="entry name" value="Glycosidases"/>
    <property type="match status" value="1"/>
</dbReference>
<evidence type="ECO:0000256" key="3">
    <source>
        <dbReference type="ARBA" id="ARBA00023295"/>
    </source>
</evidence>
<dbReference type="InterPro" id="IPR050386">
    <property type="entry name" value="Glycosyl_hydrolase_5"/>
</dbReference>
<dbReference type="EMBL" id="RKKB01000002">
    <property type="protein sequence ID" value="RPA33256.1"/>
    <property type="molecule type" value="Genomic_DNA"/>
</dbReference>
<evidence type="ECO:0000313" key="7">
    <source>
        <dbReference type="EMBL" id="RPA33256.1"/>
    </source>
</evidence>
<keyword evidence="8" id="KW-1185">Reference proteome</keyword>
<reference evidence="6 8" key="1">
    <citation type="submission" date="2018-11" db="EMBL/GenBank/DDBJ databases">
        <title>Shewanella sp. M2.</title>
        <authorList>
            <person name="Hwang Y.J."/>
            <person name="Hwang C.Y."/>
        </authorList>
    </citation>
    <scope>NUCLEOTIDE SEQUENCE [LARGE SCALE GENOMIC DNA]</scope>
    <source>
        <strain evidence="6 8">M2</strain>
    </source>
</reference>
<reference evidence="9" key="2">
    <citation type="submission" date="2018-11" db="EMBL/GenBank/DDBJ databases">
        <title>Shewanella sp. R106.</title>
        <authorList>
            <person name="Hwang Y.J."/>
            <person name="Hwang C.Y."/>
        </authorList>
    </citation>
    <scope>NUCLEOTIDE SEQUENCE [LARGE SCALE GENOMIC DNA]</scope>
    <source>
        <strain evidence="9">R106</strain>
    </source>
</reference>
<dbReference type="PANTHER" id="PTHR31297:SF17">
    <property type="entry name" value="ENDOGLUCANASE"/>
    <property type="match status" value="1"/>
</dbReference>
<dbReference type="GO" id="GO:0009986">
    <property type="term" value="C:cell surface"/>
    <property type="evidence" value="ECO:0007669"/>
    <property type="project" value="TreeGrafter"/>
</dbReference>
<dbReference type="AlphaFoldDB" id="A0A3N4E8K1"/>
<dbReference type="RefSeq" id="WP_124012443.1">
    <property type="nucleotide sequence ID" value="NZ_CP034073.1"/>
</dbReference>
<evidence type="ECO:0000313" key="9">
    <source>
        <dbReference type="Proteomes" id="UP000278855"/>
    </source>
</evidence>
<protein>
    <submittedName>
        <fullName evidence="7">Glycoside hydrolase family 5 protein</fullName>
    </submittedName>
</protein>
<keyword evidence="3 4" id="KW-0326">Glycosidase</keyword>
<dbReference type="Pfam" id="PF00150">
    <property type="entry name" value="Cellulase"/>
    <property type="match status" value="1"/>
</dbReference>
<dbReference type="InterPro" id="IPR018087">
    <property type="entry name" value="Glyco_hydro_5_CS"/>
</dbReference>
<dbReference type="InterPro" id="IPR017853">
    <property type="entry name" value="GH"/>
</dbReference>
<dbReference type="GO" id="GO:0005576">
    <property type="term" value="C:extracellular region"/>
    <property type="evidence" value="ECO:0007669"/>
    <property type="project" value="TreeGrafter"/>
</dbReference>
<evidence type="ECO:0000256" key="1">
    <source>
        <dbReference type="ARBA" id="ARBA00022729"/>
    </source>
</evidence>
<reference evidence="7" key="3">
    <citation type="submission" date="2018-11" db="EMBL/GenBank/DDBJ databases">
        <authorList>
            <person name="Hwang Y.J."/>
            <person name="Hwang C.Y."/>
        </authorList>
    </citation>
    <scope>NUCLEOTIDE SEQUENCE</scope>
    <source>
        <strain evidence="7">R106</strain>
    </source>
</reference>
<dbReference type="Proteomes" id="UP000273778">
    <property type="component" value="Chromosome"/>
</dbReference>
<keyword evidence="2 4" id="KW-0378">Hydrolase</keyword>
<proteinExistence type="inferred from homology"/>
<dbReference type="PROSITE" id="PS00659">
    <property type="entry name" value="GLYCOSYL_HYDROL_F5"/>
    <property type="match status" value="1"/>
</dbReference>